<reference evidence="1 3" key="1">
    <citation type="submission" date="2024-02" db="EMBL/GenBank/DDBJ databases">
        <authorList>
            <person name="Chen Y."/>
            <person name="Shah S."/>
            <person name="Dougan E. K."/>
            <person name="Thang M."/>
            <person name="Chan C."/>
        </authorList>
    </citation>
    <scope>NUCLEOTIDE SEQUENCE [LARGE SCALE GENOMIC DNA]</scope>
</reference>
<feature type="non-terminal residue" evidence="1">
    <location>
        <position position="103"/>
    </location>
</feature>
<protein>
    <submittedName>
        <fullName evidence="1">Uncharacterized protein</fullName>
    </submittedName>
</protein>
<dbReference type="Proteomes" id="UP001642464">
    <property type="component" value="Unassembled WGS sequence"/>
</dbReference>
<evidence type="ECO:0000313" key="3">
    <source>
        <dbReference type="Proteomes" id="UP001642464"/>
    </source>
</evidence>
<dbReference type="EMBL" id="CAXAMM010002619">
    <property type="protein sequence ID" value="CAK8996861.1"/>
    <property type="molecule type" value="Genomic_DNA"/>
</dbReference>
<name>A0ABP0I4F5_9DINO</name>
<gene>
    <name evidence="1" type="ORF">SCF082_LOCUS4962</name>
    <name evidence="2" type="ORF">SCF082_LOCUS4963</name>
</gene>
<accession>A0ABP0I4F5</accession>
<keyword evidence="3" id="KW-1185">Reference proteome</keyword>
<evidence type="ECO:0000313" key="2">
    <source>
        <dbReference type="EMBL" id="CAK8996864.1"/>
    </source>
</evidence>
<proteinExistence type="predicted"/>
<evidence type="ECO:0000313" key="1">
    <source>
        <dbReference type="EMBL" id="CAK8996861.1"/>
    </source>
</evidence>
<organism evidence="1 3">
    <name type="scientific">Durusdinium trenchii</name>
    <dbReference type="NCBI Taxonomy" id="1381693"/>
    <lineage>
        <taxon>Eukaryota</taxon>
        <taxon>Sar</taxon>
        <taxon>Alveolata</taxon>
        <taxon>Dinophyceae</taxon>
        <taxon>Suessiales</taxon>
        <taxon>Symbiodiniaceae</taxon>
        <taxon>Durusdinium</taxon>
    </lineage>
</organism>
<sequence>MQSLLQDLLVDRPTALVNHLVDLGVQTCEDVQGLWQSGEALLDEFERHHGTVAAEEGFTISFWTLASQRAQASQRQKLKEICIHRQSAVSTSAPSRPEASPPP</sequence>
<dbReference type="EMBL" id="CAXAMM010002620">
    <property type="protein sequence ID" value="CAK8996864.1"/>
    <property type="molecule type" value="Genomic_DNA"/>
</dbReference>
<comment type="caution">
    <text evidence="1">The sequence shown here is derived from an EMBL/GenBank/DDBJ whole genome shotgun (WGS) entry which is preliminary data.</text>
</comment>